<evidence type="ECO:0000313" key="2">
    <source>
        <dbReference type="EMBL" id="GMI94198.1"/>
    </source>
</evidence>
<name>A0A9W7IF21_HIBTR</name>
<evidence type="ECO:0008006" key="4">
    <source>
        <dbReference type="Google" id="ProtNLM"/>
    </source>
</evidence>
<dbReference type="AlphaFoldDB" id="A0A9W7IF21"/>
<comment type="caution">
    <text evidence="2">The sequence shown here is derived from an EMBL/GenBank/DDBJ whole genome shotgun (WGS) entry which is preliminary data.</text>
</comment>
<keyword evidence="1" id="KW-0732">Signal</keyword>
<sequence>MASKKLMAVSLMVLMMKALLVGQVQGVDELNIGVKEGIGSCVKICAPRCFSLFKPIKIALCMASCMLKCKVQPTPIVFDCTTACANSVINAYNPTDVGRINNIVGSCYKTCKVNN</sequence>
<proteinExistence type="predicted"/>
<dbReference type="OrthoDB" id="964745at2759"/>
<evidence type="ECO:0000256" key="1">
    <source>
        <dbReference type="SAM" id="SignalP"/>
    </source>
</evidence>
<protein>
    <recommendedName>
        <fullName evidence="4">Thionin-like protein 2</fullName>
    </recommendedName>
</protein>
<gene>
    <name evidence="2" type="ORF">HRI_003089100</name>
</gene>
<organism evidence="2 3">
    <name type="scientific">Hibiscus trionum</name>
    <name type="common">Flower of an hour</name>
    <dbReference type="NCBI Taxonomy" id="183268"/>
    <lineage>
        <taxon>Eukaryota</taxon>
        <taxon>Viridiplantae</taxon>
        <taxon>Streptophyta</taxon>
        <taxon>Embryophyta</taxon>
        <taxon>Tracheophyta</taxon>
        <taxon>Spermatophyta</taxon>
        <taxon>Magnoliopsida</taxon>
        <taxon>eudicotyledons</taxon>
        <taxon>Gunneridae</taxon>
        <taxon>Pentapetalae</taxon>
        <taxon>rosids</taxon>
        <taxon>malvids</taxon>
        <taxon>Malvales</taxon>
        <taxon>Malvaceae</taxon>
        <taxon>Malvoideae</taxon>
        <taxon>Hibiscus</taxon>
    </lineage>
</organism>
<dbReference type="Proteomes" id="UP001165190">
    <property type="component" value="Unassembled WGS sequence"/>
</dbReference>
<dbReference type="EMBL" id="BSYR01000026">
    <property type="protein sequence ID" value="GMI94198.1"/>
    <property type="molecule type" value="Genomic_DNA"/>
</dbReference>
<keyword evidence="3" id="KW-1185">Reference proteome</keyword>
<evidence type="ECO:0000313" key="3">
    <source>
        <dbReference type="Proteomes" id="UP001165190"/>
    </source>
</evidence>
<reference evidence="2" key="1">
    <citation type="submission" date="2023-05" db="EMBL/GenBank/DDBJ databases">
        <title>Genome and transcriptome analyses reveal genes involved in the formation of fine ridges on petal epidermal cells in Hibiscus trionum.</title>
        <authorList>
            <person name="Koshimizu S."/>
            <person name="Masuda S."/>
            <person name="Ishii T."/>
            <person name="Shirasu K."/>
            <person name="Hoshino A."/>
            <person name="Arita M."/>
        </authorList>
    </citation>
    <scope>NUCLEOTIDE SEQUENCE</scope>
    <source>
        <strain evidence="2">Hamamatsu line</strain>
    </source>
</reference>
<feature type="signal peptide" evidence="1">
    <location>
        <begin position="1"/>
        <end position="26"/>
    </location>
</feature>
<accession>A0A9W7IF21</accession>
<feature type="chain" id="PRO_5040852831" description="Thionin-like protein 2" evidence="1">
    <location>
        <begin position="27"/>
        <end position="115"/>
    </location>
</feature>